<dbReference type="PANTHER" id="PTHR34488">
    <property type="entry name" value="SI:CH211-245H14.1-RELATED"/>
    <property type="match status" value="1"/>
</dbReference>
<evidence type="ECO:0000313" key="2">
    <source>
        <dbReference type="Proteomes" id="UP001187343"/>
    </source>
</evidence>
<keyword evidence="2" id="KW-1185">Reference proteome</keyword>
<dbReference type="Gene3D" id="2.40.50.40">
    <property type="match status" value="1"/>
</dbReference>
<dbReference type="PANTHER" id="PTHR34488:SF1">
    <property type="entry name" value="SI:CH211-245H14.1-RELATED"/>
    <property type="match status" value="1"/>
</dbReference>
<reference evidence="1" key="1">
    <citation type="submission" date="2023-08" db="EMBL/GenBank/DDBJ databases">
        <title>Chromosome-level Genome Assembly of mud carp (Cirrhinus molitorella).</title>
        <authorList>
            <person name="Liu H."/>
        </authorList>
    </citation>
    <scope>NUCLEOTIDE SEQUENCE</scope>
    <source>
        <strain evidence="1">Prfri</strain>
        <tissue evidence="1">Muscle</tissue>
    </source>
</reference>
<dbReference type="Proteomes" id="UP001187343">
    <property type="component" value="Unassembled WGS sequence"/>
</dbReference>
<evidence type="ECO:0000313" key="1">
    <source>
        <dbReference type="EMBL" id="KAK2911867.1"/>
    </source>
</evidence>
<dbReference type="AlphaFoldDB" id="A0AA88TYD9"/>
<gene>
    <name evidence="1" type="ORF">Q8A67_004000</name>
</gene>
<protein>
    <submittedName>
        <fullName evidence="1">Uncharacterized protein</fullName>
    </submittedName>
</protein>
<comment type="caution">
    <text evidence="1">The sequence shown here is derived from an EMBL/GenBank/DDBJ whole genome shotgun (WGS) entry which is preliminary data.</text>
</comment>
<proteinExistence type="predicted"/>
<accession>A0AA88TYD9</accession>
<organism evidence="1 2">
    <name type="scientific">Cirrhinus molitorella</name>
    <name type="common">mud carp</name>
    <dbReference type="NCBI Taxonomy" id="172907"/>
    <lineage>
        <taxon>Eukaryota</taxon>
        <taxon>Metazoa</taxon>
        <taxon>Chordata</taxon>
        <taxon>Craniata</taxon>
        <taxon>Vertebrata</taxon>
        <taxon>Euteleostomi</taxon>
        <taxon>Actinopterygii</taxon>
        <taxon>Neopterygii</taxon>
        <taxon>Teleostei</taxon>
        <taxon>Ostariophysi</taxon>
        <taxon>Cypriniformes</taxon>
        <taxon>Cyprinidae</taxon>
        <taxon>Labeoninae</taxon>
        <taxon>Labeonini</taxon>
        <taxon>Cirrhinus</taxon>
    </lineage>
</organism>
<name>A0AA88TYD9_9TELE</name>
<dbReference type="EMBL" id="JAUYZG010000003">
    <property type="protein sequence ID" value="KAK2911867.1"/>
    <property type="molecule type" value="Genomic_DNA"/>
</dbReference>
<sequence length="959" mass="109720">MIPYQLQQNEMTEGKYYFILETGKSQMLRKEILGHLQKHRPGWKEVRSVDDCNVILVFCPIVSRAGTDIDAALNELNTCSASKPAIFMVFHHSFDPEKFIPDSSRVINRRNTLTVDCLFHEDKGLLKCSKNDESLAKIVGNLKPQQQSERTFTLGDTQRAAGAVRKHYFIIETSKLSILQKQISDHLRKHRPDLKEVHSVDNCNVILVFCIIVSRAGTDIDAALKKLNTCSASKSAIFMVFHHTSDPDKIIPDSSRHVTRENTLTVDCLFYEDEGLLICDKNKKALTKIVQCFKKQVLSCLYFYSLRKHYFIIETVKSCILRQQISDHLQWHRPALKEVNSVDDCNVILVFCHIVSRAGTDIDAALKKLNEYSASTPAIFMVIHHTFDPDKIIPDSSAHVTRSNTFTIDCLFYENEGLLTCSKNETALTQFVQCFKNQFLYILLNNIWLVSLTENKRYQIQTLKRRTFLGGTFRIVKEELAETKLKMESTSKKIHTEEQRDQHPIIAGNKYFFYPTGKAFEIIEDDMNKVLKQLSGQQVFHVEECDAILVFCFIVSRTVTDIDGALNKLNAYSASKPAVFMVLHQTFEPEKIVPDSSRYVTRVNTLTVDCFFNEDKGLLKCEKNGEALFKILKWLQPQTWTSWIISVLLNVLNYVPSMVMYTAALILLCTINFRTKAKMGDTTNSELQHPITDVNFTEEQRDQHPTITGNKYFILSPGKTFTPKEDIIRNVLKEISGQQVFTVEECDAILVFCFIVSRTGTDIDVVLNELRALSESKPAVFMVLHFTWNSEKTLPPSSRYVTRVNTLTVDCLFKEEGLLDCVKNSEALKEIHQWLQPQKTQVTSPLCNYLKKLLSSSPCCNWWTQVDTETTEVSSYLKVESELILVLLDSLSMLSHWSNMSQSIFLLSLIFLICLTEGHRMFASKRCLCSRTYDSLRPGNIMERKVHKPSASCDTTEIM</sequence>